<evidence type="ECO:0000313" key="3">
    <source>
        <dbReference type="Proteomes" id="UP001501822"/>
    </source>
</evidence>
<name>A0ABN0X6I1_9ACTN</name>
<proteinExistence type="predicted"/>
<organism evidence="2 3">
    <name type="scientific">Actinoallomurus spadix</name>
    <dbReference type="NCBI Taxonomy" id="79912"/>
    <lineage>
        <taxon>Bacteria</taxon>
        <taxon>Bacillati</taxon>
        <taxon>Actinomycetota</taxon>
        <taxon>Actinomycetes</taxon>
        <taxon>Streptosporangiales</taxon>
        <taxon>Thermomonosporaceae</taxon>
        <taxon>Actinoallomurus</taxon>
    </lineage>
</organism>
<feature type="region of interest" description="Disordered" evidence="1">
    <location>
        <begin position="1"/>
        <end position="22"/>
    </location>
</feature>
<reference evidence="2 3" key="1">
    <citation type="journal article" date="2019" name="Int. J. Syst. Evol. Microbiol.">
        <title>The Global Catalogue of Microorganisms (GCM) 10K type strain sequencing project: providing services to taxonomists for standard genome sequencing and annotation.</title>
        <authorList>
            <consortium name="The Broad Institute Genomics Platform"/>
            <consortium name="The Broad Institute Genome Sequencing Center for Infectious Disease"/>
            <person name="Wu L."/>
            <person name="Ma J."/>
        </authorList>
    </citation>
    <scope>NUCLEOTIDE SEQUENCE [LARGE SCALE GENOMIC DNA]</scope>
    <source>
        <strain evidence="2 3">JCM 3146</strain>
    </source>
</reference>
<gene>
    <name evidence="2" type="ORF">GCM10010151_52460</name>
</gene>
<accession>A0ABN0X6I1</accession>
<evidence type="ECO:0000256" key="1">
    <source>
        <dbReference type="SAM" id="MobiDB-lite"/>
    </source>
</evidence>
<dbReference type="Proteomes" id="UP001501822">
    <property type="component" value="Unassembled WGS sequence"/>
</dbReference>
<comment type="caution">
    <text evidence="2">The sequence shown here is derived from an EMBL/GenBank/DDBJ whole genome shotgun (WGS) entry which is preliminary data.</text>
</comment>
<dbReference type="EMBL" id="BAAABM010000047">
    <property type="protein sequence ID" value="GAA0356335.1"/>
    <property type="molecule type" value="Genomic_DNA"/>
</dbReference>
<evidence type="ECO:0000313" key="2">
    <source>
        <dbReference type="EMBL" id="GAA0356335.1"/>
    </source>
</evidence>
<keyword evidence="3" id="KW-1185">Reference proteome</keyword>
<sequence>MAAENPFGRLEDKKDLPSADAPVARRAVYASAEAAFIEREEGDRATGGVAVGRRVRPWGTAGFRGGCGGCSAASSRREFHDPAGVVLRRRLGPRG</sequence>
<protein>
    <submittedName>
        <fullName evidence="2">Uncharacterized protein</fullName>
    </submittedName>
</protein>